<evidence type="ECO:0000313" key="10">
    <source>
        <dbReference type="EMBL" id="QJQ06987.1"/>
    </source>
</evidence>
<evidence type="ECO:0000256" key="8">
    <source>
        <dbReference type="ARBA" id="ARBA00046332"/>
    </source>
</evidence>
<comment type="similarity">
    <text evidence="8">Belongs to the Bfd family.</text>
</comment>
<feature type="domain" description="BFD-like [2Fe-2S]-binding" evidence="9">
    <location>
        <begin position="2"/>
        <end position="49"/>
    </location>
</feature>
<evidence type="ECO:0000256" key="4">
    <source>
        <dbReference type="ARBA" id="ARBA00022982"/>
    </source>
</evidence>
<sequence>MIVCVCNNVSESKIRQAVEQGTSSLRELRTNLEVGSCCGKCMVCARQVLRDCQQQLSALQSAPAHRIHPIQFQSFNMAA</sequence>
<gene>
    <name evidence="10" type="ORF">EJG51_015380</name>
</gene>
<keyword evidence="3" id="KW-0479">Metal-binding</keyword>
<evidence type="ECO:0000256" key="1">
    <source>
        <dbReference type="ARBA" id="ARBA00022448"/>
    </source>
</evidence>
<keyword evidence="4" id="KW-0249">Electron transport</keyword>
<dbReference type="AlphaFoldDB" id="A0A6M4A8Y4"/>
<keyword evidence="6" id="KW-0411">Iron-sulfur</keyword>
<evidence type="ECO:0000256" key="6">
    <source>
        <dbReference type="ARBA" id="ARBA00023014"/>
    </source>
</evidence>
<keyword evidence="11" id="KW-1185">Reference proteome</keyword>
<reference evidence="10 11" key="1">
    <citation type="journal article" date="2019" name="Int. J. Syst. Evol. Microbiol.">
        <title>Undibacterium piscinae sp. nov., isolated from Korean shiner intestine.</title>
        <authorList>
            <person name="Lee S.Y."/>
            <person name="Kang W."/>
            <person name="Kim P.S."/>
            <person name="Kim H.S."/>
            <person name="Sung H."/>
            <person name="Shin N.R."/>
            <person name="Whon T.W."/>
            <person name="Yun J.H."/>
            <person name="Lee J.Y."/>
            <person name="Lee J.Y."/>
            <person name="Jung M.J."/>
            <person name="Jeong Y.S."/>
            <person name="Tak E.J."/>
            <person name="Han J.E."/>
            <person name="Hyun D.W."/>
            <person name="Kang M.S."/>
            <person name="Lee K.E."/>
            <person name="Lee B.H."/>
            <person name="Bae J.W."/>
        </authorList>
    </citation>
    <scope>NUCLEOTIDE SEQUENCE [LARGE SCALE GENOMIC DNA]</scope>
    <source>
        <strain evidence="10 11">S11R28</strain>
    </source>
</reference>
<keyword evidence="2" id="KW-0001">2Fe-2S</keyword>
<dbReference type="InterPro" id="IPR041854">
    <property type="entry name" value="BFD-like_2Fe2S-bd_dom_sf"/>
</dbReference>
<dbReference type="PANTHER" id="PTHR37424:SF1">
    <property type="entry name" value="BACTERIOFERRITIN-ASSOCIATED FERREDOXIN"/>
    <property type="match status" value="1"/>
</dbReference>
<organism evidence="10 11">
    <name type="scientific">Undibacterium piscinae</name>
    <dbReference type="NCBI Taxonomy" id="2495591"/>
    <lineage>
        <taxon>Bacteria</taxon>
        <taxon>Pseudomonadati</taxon>
        <taxon>Pseudomonadota</taxon>
        <taxon>Betaproteobacteria</taxon>
        <taxon>Burkholderiales</taxon>
        <taxon>Oxalobacteraceae</taxon>
        <taxon>Undibacterium</taxon>
    </lineage>
</organism>
<evidence type="ECO:0000259" key="9">
    <source>
        <dbReference type="Pfam" id="PF04324"/>
    </source>
</evidence>
<keyword evidence="1" id="KW-0813">Transport</keyword>
<dbReference type="InterPro" id="IPR007419">
    <property type="entry name" value="BFD-like_2Fe2S-bd_dom"/>
</dbReference>
<evidence type="ECO:0000256" key="7">
    <source>
        <dbReference type="ARBA" id="ARBA00039386"/>
    </source>
</evidence>
<keyword evidence="5" id="KW-0408">Iron</keyword>
<evidence type="ECO:0000313" key="11">
    <source>
        <dbReference type="Proteomes" id="UP000274350"/>
    </source>
</evidence>
<dbReference type="PANTHER" id="PTHR37424">
    <property type="entry name" value="BACTERIOFERRITIN-ASSOCIATED FERREDOXIN"/>
    <property type="match status" value="1"/>
</dbReference>
<dbReference type="EMBL" id="CP051152">
    <property type="protein sequence ID" value="QJQ06987.1"/>
    <property type="molecule type" value="Genomic_DNA"/>
</dbReference>
<dbReference type="KEGG" id="upi:EJG51_015380"/>
<proteinExistence type="inferred from homology"/>
<dbReference type="GO" id="GO:0046872">
    <property type="term" value="F:metal ion binding"/>
    <property type="evidence" value="ECO:0007669"/>
    <property type="project" value="UniProtKB-KW"/>
</dbReference>
<dbReference type="Pfam" id="PF04324">
    <property type="entry name" value="Fer2_BFD"/>
    <property type="match status" value="1"/>
</dbReference>
<evidence type="ECO:0000256" key="2">
    <source>
        <dbReference type="ARBA" id="ARBA00022714"/>
    </source>
</evidence>
<evidence type="ECO:0000256" key="5">
    <source>
        <dbReference type="ARBA" id="ARBA00023004"/>
    </source>
</evidence>
<dbReference type="GO" id="GO:0051537">
    <property type="term" value="F:2 iron, 2 sulfur cluster binding"/>
    <property type="evidence" value="ECO:0007669"/>
    <property type="project" value="UniProtKB-KW"/>
</dbReference>
<name>A0A6M4A8Y4_9BURK</name>
<dbReference type="Gene3D" id="1.10.10.1100">
    <property type="entry name" value="BFD-like [2Fe-2S]-binding domain"/>
    <property type="match status" value="1"/>
</dbReference>
<dbReference type="Proteomes" id="UP000274350">
    <property type="component" value="Chromosome"/>
</dbReference>
<protein>
    <recommendedName>
        <fullName evidence="7">Bacterioferritin-associated ferredoxin</fullName>
    </recommendedName>
</protein>
<evidence type="ECO:0000256" key="3">
    <source>
        <dbReference type="ARBA" id="ARBA00022723"/>
    </source>
</evidence>
<dbReference type="InterPro" id="IPR052371">
    <property type="entry name" value="BFD-associated_ferredoxin"/>
</dbReference>
<accession>A0A6M4A8Y4</accession>
<dbReference type="OrthoDB" id="9815350at2"/>